<dbReference type="RefSeq" id="WP_109275428.1">
    <property type="nucleotide sequence ID" value="NZ_QFKX01000002.1"/>
</dbReference>
<evidence type="ECO:0000259" key="5">
    <source>
        <dbReference type="PROSITE" id="PS50977"/>
    </source>
</evidence>
<evidence type="ECO:0000256" key="3">
    <source>
        <dbReference type="ARBA" id="ARBA00023163"/>
    </source>
</evidence>
<dbReference type="Proteomes" id="UP000245590">
    <property type="component" value="Unassembled WGS sequence"/>
</dbReference>
<gene>
    <name evidence="6" type="ORF">DEO23_07950</name>
</gene>
<dbReference type="PROSITE" id="PS01081">
    <property type="entry name" value="HTH_TETR_1"/>
    <property type="match status" value="1"/>
</dbReference>
<dbReference type="PANTHER" id="PTHR30055">
    <property type="entry name" value="HTH-TYPE TRANSCRIPTIONAL REGULATOR RUTR"/>
    <property type="match status" value="1"/>
</dbReference>
<evidence type="ECO:0000313" key="6">
    <source>
        <dbReference type="EMBL" id="PWH06833.1"/>
    </source>
</evidence>
<dbReference type="InterPro" id="IPR050109">
    <property type="entry name" value="HTH-type_TetR-like_transc_reg"/>
</dbReference>
<keyword evidence="7" id="KW-1185">Reference proteome</keyword>
<keyword evidence="2 4" id="KW-0238">DNA-binding</keyword>
<reference evidence="6 7" key="1">
    <citation type="submission" date="2018-05" db="EMBL/GenBank/DDBJ databases">
        <title>Brachybacterium sp. M1HQ-2T, whole genome shotgun sequence.</title>
        <authorList>
            <person name="Tuo L."/>
        </authorList>
    </citation>
    <scope>NUCLEOTIDE SEQUENCE [LARGE SCALE GENOMIC DNA]</scope>
    <source>
        <strain evidence="6 7">M1HQ-2</strain>
    </source>
</reference>
<evidence type="ECO:0000256" key="1">
    <source>
        <dbReference type="ARBA" id="ARBA00023015"/>
    </source>
</evidence>
<proteinExistence type="predicted"/>
<keyword evidence="3" id="KW-0804">Transcription</keyword>
<dbReference type="InterPro" id="IPR023772">
    <property type="entry name" value="DNA-bd_HTH_TetR-type_CS"/>
</dbReference>
<keyword evidence="1" id="KW-0805">Transcription regulation</keyword>
<dbReference type="SUPFAM" id="SSF46689">
    <property type="entry name" value="Homeodomain-like"/>
    <property type="match status" value="1"/>
</dbReference>
<evidence type="ECO:0000256" key="4">
    <source>
        <dbReference type="PROSITE-ProRule" id="PRU00335"/>
    </source>
</evidence>
<protein>
    <recommendedName>
        <fullName evidence="5">HTH tetR-type domain-containing protein</fullName>
    </recommendedName>
</protein>
<dbReference type="PROSITE" id="PS50977">
    <property type="entry name" value="HTH_TETR_2"/>
    <property type="match status" value="1"/>
</dbReference>
<organism evidence="6 7">
    <name type="scientific">Brachybacterium endophyticum</name>
    <dbReference type="NCBI Taxonomy" id="2182385"/>
    <lineage>
        <taxon>Bacteria</taxon>
        <taxon>Bacillati</taxon>
        <taxon>Actinomycetota</taxon>
        <taxon>Actinomycetes</taxon>
        <taxon>Micrococcales</taxon>
        <taxon>Dermabacteraceae</taxon>
        <taxon>Brachybacterium</taxon>
    </lineage>
</organism>
<sequence length="206" mass="22319">MTGTPQRMPRSERRAMVLARASEGFMVHGFRSTSMDEIAHSIGVTKPVLYQHFASKEDLYLAVLGAIGERALAAARALPPLPADEDERARAALRWVRELTTERPDVRLVLSPELVSDPVSLMASRLRTELAREISVALVGRDTLSDTAAVALGRCLIALAGDEVHGRGSDLETDPESISRFIARGLSSIAETPDGPRQQPDGLEVV</sequence>
<dbReference type="Pfam" id="PF00440">
    <property type="entry name" value="TetR_N"/>
    <property type="match status" value="1"/>
</dbReference>
<comment type="caution">
    <text evidence="6">The sequence shown here is derived from an EMBL/GenBank/DDBJ whole genome shotgun (WGS) entry which is preliminary data.</text>
</comment>
<name>A0A2U2RLT3_9MICO</name>
<evidence type="ECO:0000313" key="7">
    <source>
        <dbReference type="Proteomes" id="UP000245590"/>
    </source>
</evidence>
<dbReference type="InterPro" id="IPR001647">
    <property type="entry name" value="HTH_TetR"/>
</dbReference>
<dbReference type="OrthoDB" id="70491at2"/>
<evidence type="ECO:0000256" key="2">
    <source>
        <dbReference type="ARBA" id="ARBA00023125"/>
    </source>
</evidence>
<dbReference type="PANTHER" id="PTHR30055:SF234">
    <property type="entry name" value="HTH-TYPE TRANSCRIPTIONAL REGULATOR BETI"/>
    <property type="match status" value="1"/>
</dbReference>
<dbReference type="GO" id="GO:0003700">
    <property type="term" value="F:DNA-binding transcription factor activity"/>
    <property type="evidence" value="ECO:0007669"/>
    <property type="project" value="TreeGrafter"/>
</dbReference>
<dbReference type="InterPro" id="IPR009057">
    <property type="entry name" value="Homeodomain-like_sf"/>
</dbReference>
<feature type="domain" description="HTH tetR-type" evidence="5">
    <location>
        <begin position="11"/>
        <end position="71"/>
    </location>
</feature>
<dbReference type="GO" id="GO:0000976">
    <property type="term" value="F:transcription cis-regulatory region binding"/>
    <property type="evidence" value="ECO:0007669"/>
    <property type="project" value="TreeGrafter"/>
</dbReference>
<dbReference type="EMBL" id="QFKX01000002">
    <property type="protein sequence ID" value="PWH06833.1"/>
    <property type="molecule type" value="Genomic_DNA"/>
</dbReference>
<feature type="DNA-binding region" description="H-T-H motif" evidence="4">
    <location>
        <begin position="34"/>
        <end position="53"/>
    </location>
</feature>
<dbReference type="Gene3D" id="1.10.357.10">
    <property type="entry name" value="Tetracycline Repressor, domain 2"/>
    <property type="match status" value="1"/>
</dbReference>
<dbReference type="AlphaFoldDB" id="A0A2U2RLT3"/>
<dbReference type="PRINTS" id="PR00455">
    <property type="entry name" value="HTHTETR"/>
</dbReference>
<accession>A0A2U2RLT3</accession>